<dbReference type="InterPro" id="IPR006311">
    <property type="entry name" value="TAT_signal"/>
</dbReference>
<feature type="region of interest" description="Disordered" evidence="1">
    <location>
        <begin position="1"/>
        <end position="44"/>
    </location>
</feature>
<dbReference type="SUPFAM" id="SSF51556">
    <property type="entry name" value="Metallo-dependent hydrolases"/>
    <property type="match status" value="1"/>
</dbReference>
<feature type="compositionally biased region" description="Basic and acidic residues" evidence="1">
    <location>
        <begin position="72"/>
        <end position="84"/>
    </location>
</feature>
<dbReference type="InterPro" id="IPR050287">
    <property type="entry name" value="MTA/SAH_deaminase"/>
</dbReference>
<dbReference type="PANTHER" id="PTHR43794:SF5">
    <property type="entry name" value="CHLOROHYDROLASE FAMILY PROTEIN"/>
    <property type="match status" value="1"/>
</dbReference>
<dbReference type="OrthoDB" id="3189065at2"/>
<dbReference type="Pfam" id="PF01979">
    <property type="entry name" value="Amidohydro_1"/>
    <property type="match status" value="1"/>
</dbReference>
<gene>
    <name evidence="3" type="ORF">E1298_21650</name>
</gene>
<feature type="region of interest" description="Disordered" evidence="1">
    <location>
        <begin position="66"/>
        <end position="86"/>
    </location>
</feature>
<sequence length="553" mass="60250">MAGGGAPSNTCDHRVSNGLFRRRRNVSSGQNEDERRKNVAPRFGRRGFLKTSTVATAAGGVGLVAASPATAQDRDQAPPRDSGTRGRRYVVRGGAVMSMDPKVGDFEVADVLVEGKKIVAVGRDLRASGADVIDARGRIVMPGFVDTHHHLFETAERAFLANGLLLDDRSGSPSANPNYGKHILDGFRLVYRPQDVYINDLFAGLSQLDAGVTTVLDVSQIHHSPEHTDAAIQALIDTGRRAAFGYFEGDGRATARYPEDARRIRDRWFSSDDQLVSMVMGGELHLGRNVYTRSWAIARELDIKIAAHSVGSWGMLPVFEDLAQGTAGVRVGPDNLFFHMTGMSDRVWKRFRDSGAQVSLAFPIEMVMRHGTPPILKMQELGMEPSLSSDVETTMAADPFTLMRSAMIMQRMVVNQIVLDQGDPVPPNNWPTPAEGTPELLTVRDVLRYGTVNGAKHLGLAGKTGTLTPGQEADIVVLDATALNVAPLNSVPGAVVTLMDRTNVETVIVAGKVRKWRGRLLDADLGRLRRELEASRDYLFKAAGIRQDLFAYS</sequence>
<name>A0A4V6PEW2_9ACTN</name>
<evidence type="ECO:0000313" key="4">
    <source>
        <dbReference type="Proteomes" id="UP000294513"/>
    </source>
</evidence>
<dbReference type="GO" id="GO:0016810">
    <property type="term" value="F:hydrolase activity, acting on carbon-nitrogen (but not peptide) bonds"/>
    <property type="evidence" value="ECO:0007669"/>
    <property type="project" value="InterPro"/>
</dbReference>
<dbReference type="InterPro" id="IPR011059">
    <property type="entry name" value="Metal-dep_hydrolase_composite"/>
</dbReference>
<evidence type="ECO:0000313" key="3">
    <source>
        <dbReference type="EMBL" id="TDD83207.1"/>
    </source>
</evidence>
<dbReference type="InterPro" id="IPR019546">
    <property type="entry name" value="TAT_signal_bac_arc"/>
</dbReference>
<dbReference type="AlphaFoldDB" id="A0A4V6PEW2"/>
<accession>A0A4V6PEW2</accession>
<dbReference type="EMBL" id="SMKU01000115">
    <property type="protein sequence ID" value="TDD83207.1"/>
    <property type="molecule type" value="Genomic_DNA"/>
</dbReference>
<evidence type="ECO:0000259" key="2">
    <source>
        <dbReference type="Pfam" id="PF01979"/>
    </source>
</evidence>
<dbReference type="PROSITE" id="PS51318">
    <property type="entry name" value="TAT"/>
    <property type="match status" value="1"/>
</dbReference>
<dbReference type="InterPro" id="IPR032466">
    <property type="entry name" value="Metal_Hydrolase"/>
</dbReference>
<dbReference type="InterPro" id="IPR006680">
    <property type="entry name" value="Amidohydro-rel"/>
</dbReference>
<feature type="domain" description="Amidohydrolase-related" evidence="2">
    <location>
        <begin position="139"/>
        <end position="513"/>
    </location>
</feature>
<dbReference type="Gene3D" id="3.20.20.140">
    <property type="entry name" value="Metal-dependent hydrolases"/>
    <property type="match status" value="1"/>
</dbReference>
<proteinExistence type="predicted"/>
<comment type="caution">
    <text evidence="3">The sequence shown here is derived from an EMBL/GenBank/DDBJ whole genome shotgun (WGS) entry which is preliminary data.</text>
</comment>
<organism evidence="3 4">
    <name type="scientific">Actinomadura rubrisoli</name>
    <dbReference type="NCBI Taxonomy" id="2530368"/>
    <lineage>
        <taxon>Bacteria</taxon>
        <taxon>Bacillati</taxon>
        <taxon>Actinomycetota</taxon>
        <taxon>Actinomycetes</taxon>
        <taxon>Streptosporangiales</taxon>
        <taxon>Thermomonosporaceae</taxon>
        <taxon>Actinomadura</taxon>
    </lineage>
</organism>
<dbReference type="NCBIfam" id="TIGR01409">
    <property type="entry name" value="TAT_signal_seq"/>
    <property type="match status" value="1"/>
</dbReference>
<protein>
    <submittedName>
        <fullName evidence="3">Twin-arginine translocation signal domain-containing protein</fullName>
    </submittedName>
</protein>
<evidence type="ECO:0000256" key="1">
    <source>
        <dbReference type="SAM" id="MobiDB-lite"/>
    </source>
</evidence>
<dbReference type="SUPFAM" id="SSF51338">
    <property type="entry name" value="Composite domain of metallo-dependent hydrolases"/>
    <property type="match status" value="1"/>
</dbReference>
<dbReference type="Gene3D" id="2.30.40.10">
    <property type="entry name" value="Urease, subunit C, domain 1"/>
    <property type="match status" value="1"/>
</dbReference>
<reference evidence="3 4" key="1">
    <citation type="submission" date="2019-03" db="EMBL/GenBank/DDBJ databases">
        <title>Draft genome sequences of novel Actinobacteria.</title>
        <authorList>
            <person name="Sahin N."/>
            <person name="Ay H."/>
            <person name="Saygin H."/>
        </authorList>
    </citation>
    <scope>NUCLEOTIDE SEQUENCE [LARGE SCALE GENOMIC DNA]</scope>
    <source>
        <strain evidence="3 4">H3C3</strain>
    </source>
</reference>
<dbReference type="PANTHER" id="PTHR43794">
    <property type="entry name" value="AMINOHYDROLASE SSNA-RELATED"/>
    <property type="match status" value="1"/>
</dbReference>
<dbReference type="Proteomes" id="UP000294513">
    <property type="component" value="Unassembled WGS sequence"/>
</dbReference>
<dbReference type="NCBIfam" id="NF006056">
    <property type="entry name" value="PRK08204.1"/>
    <property type="match status" value="1"/>
</dbReference>
<keyword evidence="4" id="KW-1185">Reference proteome</keyword>